<evidence type="ECO:0000256" key="2">
    <source>
        <dbReference type="ARBA" id="ARBA00022598"/>
    </source>
</evidence>
<organism evidence="14 15">
    <name type="scientific">Rasiella rasia</name>
    <dbReference type="NCBI Taxonomy" id="2744027"/>
    <lineage>
        <taxon>Bacteria</taxon>
        <taxon>Pseudomonadati</taxon>
        <taxon>Bacteroidota</taxon>
        <taxon>Flavobacteriia</taxon>
        <taxon>Flavobacteriales</taxon>
        <taxon>Flavobacteriaceae</taxon>
        <taxon>Rasiella</taxon>
    </lineage>
</organism>
<dbReference type="SUPFAM" id="SSF63418">
    <property type="entry name" value="MurE/MurF N-terminal domain"/>
    <property type="match status" value="1"/>
</dbReference>
<keyword evidence="4 10" id="KW-0547">Nucleotide-binding</keyword>
<dbReference type="AlphaFoldDB" id="A0A6G6GPB7"/>
<dbReference type="Pfam" id="PF08245">
    <property type="entry name" value="Mur_ligase_M"/>
    <property type="match status" value="1"/>
</dbReference>
<dbReference type="GO" id="GO:0047480">
    <property type="term" value="F:UDP-N-acetylmuramoyl-tripeptide-D-alanyl-D-alanine ligase activity"/>
    <property type="evidence" value="ECO:0007669"/>
    <property type="project" value="UniProtKB-UniRule"/>
</dbReference>
<dbReference type="NCBIfam" id="TIGR01143">
    <property type="entry name" value="murF"/>
    <property type="match status" value="1"/>
</dbReference>
<dbReference type="PANTHER" id="PTHR43024">
    <property type="entry name" value="UDP-N-ACETYLMURAMOYL-TRIPEPTIDE--D-ALANYL-D-ALANINE LIGASE"/>
    <property type="match status" value="1"/>
</dbReference>
<dbReference type="InterPro" id="IPR005863">
    <property type="entry name" value="UDP-N-AcMur_synth"/>
</dbReference>
<dbReference type="KEGG" id="mgel:G5B37_12360"/>
<evidence type="ECO:0000256" key="4">
    <source>
        <dbReference type="ARBA" id="ARBA00022741"/>
    </source>
</evidence>
<comment type="similarity">
    <text evidence="10">Belongs to the MurCDEF family. MurF subfamily.</text>
</comment>
<dbReference type="UniPathway" id="UPA00219"/>
<dbReference type="InterPro" id="IPR035911">
    <property type="entry name" value="MurE/MurF_N"/>
</dbReference>
<keyword evidence="8 10" id="KW-0131">Cell cycle</keyword>
<dbReference type="RefSeq" id="WP_164680337.1">
    <property type="nucleotide sequence ID" value="NZ_CP049057.1"/>
</dbReference>
<dbReference type="EMBL" id="CP049057">
    <property type="protein sequence ID" value="QIE60324.1"/>
    <property type="molecule type" value="Genomic_DNA"/>
</dbReference>
<comment type="pathway">
    <text evidence="10 11">Cell wall biogenesis; peptidoglycan biosynthesis.</text>
</comment>
<dbReference type="SUPFAM" id="SSF53244">
    <property type="entry name" value="MurD-like peptide ligases, peptide-binding domain"/>
    <property type="match status" value="1"/>
</dbReference>
<evidence type="ECO:0000256" key="9">
    <source>
        <dbReference type="ARBA" id="ARBA00023316"/>
    </source>
</evidence>
<evidence type="ECO:0000259" key="13">
    <source>
        <dbReference type="Pfam" id="PF08245"/>
    </source>
</evidence>
<keyword evidence="1 10" id="KW-0963">Cytoplasm</keyword>
<feature type="domain" description="Mur ligase central" evidence="13">
    <location>
        <begin position="97"/>
        <end position="274"/>
    </location>
</feature>
<dbReference type="GO" id="GO:0005524">
    <property type="term" value="F:ATP binding"/>
    <property type="evidence" value="ECO:0007669"/>
    <property type="project" value="UniProtKB-UniRule"/>
</dbReference>
<keyword evidence="6 10" id="KW-0133">Cell shape</keyword>
<protein>
    <recommendedName>
        <fullName evidence="10 11">UDP-N-acetylmuramoyl-tripeptide--D-alanyl-D-alanine ligase</fullName>
        <ecNumber evidence="10 11">6.3.2.10</ecNumber>
    </recommendedName>
    <alternativeName>
        <fullName evidence="10">D-alanyl-D-alanine-adding enzyme</fullName>
    </alternativeName>
</protein>
<comment type="function">
    <text evidence="10 11">Involved in cell wall formation. Catalyzes the final step in the synthesis of UDP-N-acetylmuramoyl-pentapeptide, the precursor of murein.</text>
</comment>
<dbReference type="Gene3D" id="3.40.1190.10">
    <property type="entry name" value="Mur-like, catalytic domain"/>
    <property type="match status" value="1"/>
</dbReference>
<dbReference type="InterPro" id="IPR051046">
    <property type="entry name" value="MurCDEF_CellWall_CoF430Synth"/>
</dbReference>
<dbReference type="InterPro" id="IPR013221">
    <property type="entry name" value="Mur_ligase_cen"/>
</dbReference>
<evidence type="ECO:0000256" key="10">
    <source>
        <dbReference type="HAMAP-Rule" id="MF_02019"/>
    </source>
</evidence>
<dbReference type="Pfam" id="PF02875">
    <property type="entry name" value="Mur_ligase_C"/>
    <property type="match status" value="1"/>
</dbReference>
<evidence type="ECO:0000259" key="12">
    <source>
        <dbReference type="Pfam" id="PF02875"/>
    </source>
</evidence>
<keyword evidence="2 10" id="KW-0436">Ligase</keyword>
<dbReference type="InterPro" id="IPR004101">
    <property type="entry name" value="Mur_ligase_C"/>
</dbReference>
<dbReference type="SUPFAM" id="SSF53623">
    <property type="entry name" value="MurD-like peptide ligases, catalytic domain"/>
    <property type="match status" value="1"/>
</dbReference>
<dbReference type="PANTHER" id="PTHR43024:SF1">
    <property type="entry name" value="UDP-N-ACETYLMURAMOYL-TRIPEPTIDE--D-ALANYL-D-ALANINE LIGASE"/>
    <property type="match status" value="1"/>
</dbReference>
<feature type="binding site" evidence="10">
    <location>
        <begin position="98"/>
        <end position="104"/>
    </location>
    <ligand>
        <name>ATP</name>
        <dbReference type="ChEBI" id="CHEBI:30616"/>
    </ligand>
</feature>
<proteinExistence type="inferred from homology"/>
<keyword evidence="15" id="KW-1185">Reference proteome</keyword>
<evidence type="ECO:0000256" key="1">
    <source>
        <dbReference type="ARBA" id="ARBA00022490"/>
    </source>
</evidence>
<evidence type="ECO:0000313" key="15">
    <source>
        <dbReference type="Proteomes" id="UP000505306"/>
    </source>
</evidence>
<dbReference type="Gene3D" id="3.90.190.20">
    <property type="entry name" value="Mur ligase, C-terminal domain"/>
    <property type="match status" value="1"/>
</dbReference>
<dbReference type="EC" id="6.3.2.10" evidence="10 11"/>
<evidence type="ECO:0000256" key="3">
    <source>
        <dbReference type="ARBA" id="ARBA00022618"/>
    </source>
</evidence>
<evidence type="ECO:0000256" key="7">
    <source>
        <dbReference type="ARBA" id="ARBA00022984"/>
    </source>
</evidence>
<evidence type="ECO:0000256" key="6">
    <source>
        <dbReference type="ARBA" id="ARBA00022960"/>
    </source>
</evidence>
<keyword evidence="5 10" id="KW-0067">ATP-binding</keyword>
<dbReference type="GO" id="GO:0071555">
    <property type="term" value="P:cell wall organization"/>
    <property type="evidence" value="ECO:0007669"/>
    <property type="project" value="UniProtKB-KW"/>
</dbReference>
<keyword evidence="3 10" id="KW-0132">Cell division</keyword>
<evidence type="ECO:0000256" key="8">
    <source>
        <dbReference type="ARBA" id="ARBA00023306"/>
    </source>
</evidence>
<gene>
    <name evidence="10" type="primary">murF</name>
    <name evidence="14" type="ORF">G5B37_12360</name>
</gene>
<comment type="subcellular location">
    <subcellularLocation>
        <location evidence="10 11">Cytoplasm</location>
    </subcellularLocation>
</comment>
<accession>A0A6G6GPB7</accession>
<dbReference type="Proteomes" id="UP000505306">
    <property type="component" value="Chromosome"/>
</dbReference>
<comment type="catalytic activity">
    <reaction evidence="10 11">
        <text>D-alanyl-D-alanine + UDP-N-acetyl-alpha-D-muramoyl-L-alanyl-gamma-D-glutamyl-meso-2,6-diaminopimelate + ATP = UDP-N-acetyl-alpha-D-muramoyl-L-alanyl-gamma-D-glutamyl-meso-2,6-diaminopimeloyl-D-alanyl-D-alanine + ADP + phosphate + H(+)</text>
        <dbReference type="Rhea" id="RHEA:28374"/>
        <dbReference type="ChEBI" id="CHEBI:15378"/>
        <dbReference type="ChEBI" id="CHEBI:30616"/>
        <dbReference type="ChEBI" id="CHEBI:43474"/>
        <dbReference type="ChEBI" id="CHEBI:57822"/>
        <dbReference type="ChEBI" id="CHEBI:61386"/>
        <dbReference type="ChEBI" id="CHEBI:83905"/>
        <dbReference type="ChEBI" id="CHEBI:456216"/>
        <dbReference type="EC" id="6.3.2.10"/>
    </reaction>
</comment>
<evidence type="ECO:0000313" key="14">
    <source>
        <dbReference type="EMBL" id="QIE60324.1"/>
    </source>
</evidence>
<evidence type="ECO:0000256" key="11">
    <source>
        <dbReference type="RuleBase" id="RU004136"/>
    </source>
</evidence>
<keyword evidence="9 10" id="KW-0961">Cell wall biogenesis/degradation</keyword>
<sequence>MKIETLHNLFKRSSGVCTDTRKITKDCIFFALKGDNFNGNTFAQEALEKGAMHVVIDDMRYHKNTGETIFCKDVLTQLQKLAAFHRKQLNIPIIGLTGSNGKTTSKELINAVLSTAYNVSATLGNLNNHIGVPLTLLAMTDATEIGIVEMGANHLKEIAQLSEIAQPNYGYITNFGKAHLEGFGSLDGVIRGKTELYAYLQKTAATAFVNANDPKQLEISKPLQRFTFGDNLQDCHVQLLDASTHVQIGYQGEIINSNLVGLYNFHNIAAAIAIGQYFKVATKDLKKAIEGYVPQNNRSQVIKKGEYIILLDAYNANPTSMLAALENLQQTEADKKVLILGDMFELGLAASEEHQNIVDFITENKIGTTYLVGENFSRTQTKTSNIKTFATFEDLKKDLLNTKIASSYILIKGSRGMALERVLDLL</sequence>
<dbReference type="HAMAP" id="MF_02019">
    <property type="entry name" value="MurF"/>
    <property type="match status" value="1"/>
</dbReference>
<dbReference type="InterPro" id="IPR036565">
    <property type="entry name" value="Mur-like_cat_sf"/>
</dbReference>
<dbReference type="InterPro" id="IPR036615">
    <property type="entry name" value="Mur_ligase_C_dom_sf"/>
</dbReference>
<dbReference type="GO" id="GO:0051301">
    <property type="term" value="P:cell division"/>
    <property type="evidence" value="ECO:0007669"/>
    <property type="project" value="UniProtKB-KW"/>
</dbReference>
<reference evidence="14 15" key="1">
    <citation type="submission" date="2020-02" db="EMBL/GenBank/DDBJ databases">
        <title>Complete genome sequence of Flavobacteriaceae bacterium.</title>
        <authorList>
            <person name="Kim S.-J."/>
            <person name="Kim Y.-S."/>
            <person name="Kim K.-H."/>
        </authorList>
    </citation>
    <scope>NUCLEOTIDE SEQUENCE [LARGE SCALE GENOMIC DNA]</scope>
    <source>
        <strain evidence="14 15">RR4-40</strain>
    </source>
</reference>
<dbReference type="GO" id="GO:0005737">
    <property type="term" value="C:cytoplasm"/>
    <property type="evidence" value="ECO:0007669"/>
    <property type="project" value="UniProtKB-SubCell"/>
</dbReference>
<evidence type="ECO:0000256" key="5">
    <source>
        <dbReference type="ARBA" id="ARBA00022840"/>
    </source>
</evidence>
<dbReference type="GO" id="GO:0008360">
    <property type="term" value="P:regulation of cell shape"/>
    <property type="evidence" value="ECO:0007669"/>
    <property type="project" value="UniProtKB-KW"/>
</dbReference>
<feature type="domain" description="Mur ligase C-terminal" evidence="12">
    <location>
        <begin position="298"/>
        <end position="414"/>
    </location>
</feature>
<dbReference type="Gene3D" id="3.40.1390.10">
    <property type="entry name" value="MurE/MurF, N-terminal domain"/>
    <property type="match status" value="1"/>
</dbReference>
<name>A0A6G6GPB7_9FLAO</name>
<dbReference type="GO" id="GO:0009252">
    <property type="term" value="P:peptidoglycan biosynthetic process"/>
    <property type="evidence" value="ECO:0007669"/>
    <property type="project" value="UniProtKB-UniRule"/>
</dbReference>
<keyword evidence="7 10" id="KW-0573">Peptidoglycan synthesis</keyword>